<evidence type="ECO:0000256" key="1">
    <source>
        <dbReference type="SAM" id="Coils"/>
    </source>
</evidence>
<dbReference type="Gene3D" id="3.55.50.40">
    <property type="match status" value="1"/>
</dbReference>
<proteinExistence type="predicted"/>
<dbReference type="InterPro" id="IPR010572">
    <property type="entry name" value="Tail_dom"/>
</dbReference>
<comment type="caution">
    <text evidence="4">The sequence shown here is derived from an EMBL/GenBank/DDBJ whole genome shotgun (WGS) entry which is preliminary data.</text>
</comment>
<evidence type="ECO:0000259" key="3">
    <source>
        <dbReference type="Pfam" id="PF18994"/>
    </source>
</evidence>
<keyword evidence="1" id="KW-0175">Coiled coil</keyword>
<evidence type="ECO:0000313" key="4">
    <source>
        <dbReference type="EMBL" id="MBB6689900.1"/>
    </source>
</evidence>
<reference evidence="4 5" key="1">
    <citation type="submission" date="2020-08" db="EMBL/GenBank/DDBJ databases">
        <title>Cohnella phylogeny.</title>
        <authorList>
            <person name="Dunlap C."/>
        </authorList>
    </citation>
    <scope>NUCLEOTIDE SEQUENCE [LARGE SCALE GENOMIC DNA]</scope>
    <source>
        <strain evidence="4 5">DSM 25239</strain>
    </source>
</reference>
<organism evidence="4 5">
    <name type="scientific">Cohnella xylanilytica</name>
    <dbReference type="NCBI Taxonomy" id="557555"/>
    <lineage>
        <taxon>Bacteria</taxon>
        <taxon>Bacillati</taxon>
        <taxon>Bacillota</taxon>
        <taxon>Bacilli</taxon>
        <taxon>Bacillales</taxon>
        <taxon>Paenibacillaceae</taxon>
        <taxon>Cohnella</taxon>
    </lineage>
</organism>
<gene>
    <name evidence="4" type="ORF">H7B90_00650</name>
</gene>
<dbReference type="NCBIfam" id="TIGR01665">
    <property type="entry name" value="put_anti_recept"/>
    <property type="match status" value="1"/>
</dbReference>
<protein>
    <submittedName>
        <fullName evidence="4">Phage tail protein</fullName>
    </submittedName>
</protein>
<evidence type="ECO:0000313" key="5">
    <source>
        <dbReference type="Proteomes" id="UP000553776"/>
    </source>
</evidence>
<accession>A0A841TVK7</accession>
<dbReference type="Pfam" id="PF18994">
    <property type="entry name" value="Prophage_tailD1"/>
    <property type="match status" value="1"/>
</dbReference>
<feature type="domain" description="Prophage endopeptidase tail N-terminal" evidence="3">
    <location>
        <begin position="17"/>
        <end position="92"/>
    </location>
</feature>
<dbReference type="Pfam" id="PF06605">
    <property type="entry name" value="Prophage_tail"/>
    <property type="match status" value="1"/>
</dbReference>
<feature type="domain" description="Tail spike" evidence="2">
    <location>
        <begin position="111"/>
        <end position="326"/>
    </location>
</feature>
<dbReference type="RefSeq" id="WP_185133926.1">
    <property type="nucleotide sequence ID" value="NZ_JACJVR010000002.1"/>
</dbReference>
<feature type="coiled-coil region" evidence="1">
    <location>
        <begin position="336"/>
        <end position="373"/>
    </location>
</feature>
<name>A0A841TVK7_9BACL</name>
<dbReference type="EMBL" id="JACJVR010000002">
    <property type="protein sequence ID" value="MBB6689900.1"/>
    <property type="molecule type" value="Genomic_DNA"/>
</dbReference>
<dbReference type="Proteomes" id="UP000553776">
    <property type="component" value="Unassembled WGS sequence"/>
</dbReference>
<evidence type="ECO:0000259" key="2">
    <source>
        <dbReference type="Pfam" id="PF06605"/>
    </source>
</evidence>
<dbReference type="AlphaFoldDB" id="A0A841TVK7"/>
<keyword evidence="5" id="KW-1185">Reference proteome</keyword>
<sequence length="1025" mass="112992">MSRSRLELWDTVERLAYLPAAFSVRIREVLSGEYFVTFQYPKLAGDGRYDLLITGNEIRFPKDIEYGQHFVIKRVEEVREGGKISKTIEAHHVALQLGQYFFDLYIDFRAAQTPEAMLSMLLVGTPYTYVVSGSFGARDISEWGEKSRLALLYELCDVFGAELSFNNYEITFAIRKGADNGKQVRYRKNMKGIRRTETDLERITRLYGYGKDGLTIEGYAGHTRKYIDSIFYDRYRPFEASKEWPEIEDQGKLLSTMESYLSQYEVPQLTYETETVNLGPVEVGDTITVLDAVLGYDVSARLQEYERYPFQPEQRPRLVIANFRERNRDDYLIEMRRRQKETADALARRAAQIEKEQTELEQAQDDYQQYVEGAFQDGVISAAEAKAIAEHKRTLGQEKSDVDSEYTNVMGNGYLTDAAVRASLQNAKTAYDSAFSALNTAIDNAIADGKTTPAESTAVKTAFATLATRLATLRAAFQAAMQSITQKAEGNAKSYADELNARVQTQLSELSQAQNDFETYLDGAFSDGLISTAESKAIAEHKLSLAKEKADVDIEYQTIYNNLYLTNTTLKGALGTAKTNYDKAYAALIAAIDTVIADKRVTPAERANVDAKFADLTNKLATLRQAMQDCVKSIGQAGLDAVAGFGIALGCIISIENRSQVKMLTTLTSSAASGATTLNVGNGTVDAWPSSGTAYIWSASFGEPRAISYSGKTATSLTGITGITSSYSSGTSVYLWNLPTGDIVVSAGTAIMPDGRYLQIPAARFNGQTLGTNPGDYDGWEFRHLWIDVNGNVQLAAAGTSGGWNLYPPNPPAGSLRIGYMLVGYGMEDPDGSLNSTKDYATDKYPNFKERIYHDYRYRDQRAITAVDNDVAYGGVPNGAQTLSVSVSGKQYQTYYIPIGMGKRSVKLAISLDDGSGYDAYTYGADLTIGRKAANNADGKGRSVWGTYVDSSGSSGMVNGQRNASPYGVHILTPRVWGKTYTMLYDADLMPDPADASRIALKLTFYNYSASTTESFDLSLRWHAL</sequence>
<dbReference type="InterPro" id="IPR044051">
    <property type="entry name" value="Prophage_tail_N"/>
</dbReference>
<dbReference type="InterPro" id="IPR007119">
    <property type="entry name" value="Phage_tail_spike_N"/>
</dbReference>